<keyword evidence="2" id="KW-1003">Cell membrane</keyword>
<dbReference type="PANTHER" id="PTHR23513">
    <property type="entry name" value="INTEGRAL MEMBRANE EFFLUX PROTEIN-RELATED"/>
    <property type="match status" value="1"/>
</dbReference>
<comment type="subcellular location">
    <subcellularLocation>
        <location evidence="1">Cell membrane</location>
        <topology evidence="1">Multi-pass membrane protein</topology>
    </subcellularLocation>
</comment>
<name>A0ABU2B529_9CORY</name>
<feature type="transmembrane region" description="Helical" evidence="6">
    <location>
        <begin position="353"/>
        <end position="372"/>
    </location>
</feature>
<accession>A0ABU2B529</accession>
<organism evidence="7 8">
    <name type="scientific">Corynebacterium felinum</name>
    <dbReference type="NCBI Taxonomy" id="131318"/>
    <lineage>
        <taxon>Bacteria</taxon>
        <taxon>Bacillati</taxon>
        <taxon>Actinomycetota</taxon>
        <taxon>Actinomycetes</taxon>
        <taxon>Mycobacteriales</taxon>
        <taxon>Corynebacteriaceae</taxon>
        <taxon>Corynebacterium</taxon>
    </lineage>
</organism>
<comment type="caution">
    <text evidence="7">The sequence shown here is derived from an EMBL/GenBank/DDBJ whole genome shotgun (WGS) entry which is preliminary data.</text>
</comment>
<reference evidence="7 8" key="1">
    <citation type="submission" date="2023-07" db="EMBL/GenBank/DDBJ databases">
        <title>Sequencing the genomes of 1000 actinobacteria strains.</title>
        <authorList>
            <person name="Klenk H.-P."/>
        </authorList>
    </citation>
    <scope>NUCLEOTIDE SEQUENCE [LARGE SCALE GENOMIC DNA]</scope>
    <source>
        <strain evidence="7 8">DSM 44508</strain>
    </source>
</reference>
<dbReference type="Proteomes" id="UP001183619">
    <property type="component" value="Unassembled WGS sequence"/>
</dbReference>
<dbReference type="RefSeq" id="WP_277105358.1">
    <property type="nucleotide sequence ID" value="NZ_BAAAJS010000048.1"/>
</dbReference>
<feature type="transmembrane region" description="Helical" evidence="6">
    <location>
        <begin position="170"/>
        <end position="188"/>
    </location>
</feature>
<dbReference type="InterPro" id="IPR011701">
    <property type="entry name" value="MFS"/>
</dbReference>
<feature type="transmembrane region" description="Helical" evidence="6">
    <location>
        <begin position="261"/>
        <end position="283"/>
    </location>
</feature>
<dbReference type="Gene3D" id="1.20.1250.20">
    <property type="entry name" value="MFS general substrate transporter like domains"/>
    <property type="match status" value="1"/>
</dbReference>
<evidence type="ECO:0008006" key="9">
    <source>
        <dbReference type="Google" id="ProtNLM"/>
    </source>
</evidence>
<evidence type="ECO:0000256" key="1">
    <source>
        <dbReference type="ARBA" id="ARBA00004651"/>
    </source>
</evidence>
<feature type="transmembrane region" description="Helical" evidence="6">
    <location>
        <begin position="378"/>
        <end position="400"/>
    </location>
</feature>
<dbReference type="PANTHER" id="PTHR23513:SF6">
    <property type="entry name" value="MAJOR FACILITATOR SUPERFAMILY ASSOCIATED DOMAIN-CONTAINING PROTEIN"/>
    <property type="match status" value="1"/>
</dbReference>
<dbReference type="InterPro" id="IPR036259">
    <property type="entry name" value="MFS_trans_sf"/>
</dbReference>
<dbReference type="EMBL" id="JAVDYF010000001">
    <property type="protein sequence ID" value="MDR7353717.1"/>
    <property type="molecule type" value="Genomic_DNA"/>
</dbReference>
<protein>
    <recommendedName>
        <fullName evidence="9">Major Facilitator Superfamily protein</fullName>
    </recommendedName>
</protein>
<evidence type="ECO:0000256" key="3">
    <source>
        <dbReference type="ARBA" id="ARBA00022692"/>
    </source>
</evidence>
<keyword evidence="5 6" id="KW-0472">Membrane</keyword>
<feature type="transmembrane region" description="Helical" evidence="6">
    <location>
        <begin position="230"/>
        <end position="255"/>
    </location>
</feature>
<gene>
    <name evidence="7" type="ORF">J2S37_000255</name>
</gene>
<keyword evidence="8" id="KW-1185">Reference proteome</keyword>
<proteinExistence type="predicted"/>
<evidence type="ECO:0000313" key="8">
    <source>
        <dbReference type="Proteomes" id="UP001183619"/>
    </source>
</evidence>
<evidence type="ECO:0000313" key="7">
    <source>
        <dbReference type="EMBL" id="MDR7353717.1"/>
    </source>
</evidence>
<dbReference type="SUPFAM" id="SSF103473">
    <property type="entry name" value="MFS general substrate transporter"/>
    <property type="match status" value="1"/>
</dbReference>
<dbReference type="Pfam" id="PF07690">
    <property type="entry name" value="MFS_1"/>
    <property type="match status" value="1"/>
</dbReference>
<evidence type="ECO:0000256" key="4">
    <source>
        <dbReference type="ARBA" id="ARBA00022989"/>
    </source>
</evidence>
<keyword evidence="3 6" id="KW-0812">Transmembrane</keyword>
<feature type="transmembrane region" description="Helical" evidence="6">
    <location>
        <begin position="145"/>
        <end position="164"/>
    </location>
</feature>
<evidence type="ECO:0000256" key="6">
    <source>
        <dbReference type="SAM" id="Phobius"/>
    </source>
</evidence>
<feature type="transmembrane region" description="Helical" evidence="6">
    <location>
        <begin position="105"/>
        <end position="124"/>
    </location>
</feature>
<sequence>MENTSTRLARLRAVLVGNWLSALGVVFFGVAITWHLNEAVGVQKAAWIIGLVQFLPAALAIPVTVAFIDRVSKAQIVLRTDEVRILVSFVSAAVIYIYGEQRAVMLVTIIIAIACLRVADAFYTPAIRASVGSAIRSGTKYSAQFYLTVTALSVGLVAPLIVPVAAKSSVALAFVVNGVTYLAAYVCFRTAGTKLLDAESTSPRTHAVGQWWGQVKEGLRTMWNIPTLKLILPTLPMIDLCASAVMVLGPAIAGAQTAMDAVYFYALIVAVSSISQVAGPFVYKHLAQYRFDGMIIATNCCTQALAYGIAAMLIGTPYYVIPLVVVGVCVGMNQLAINELIQHECPAQALGRVFTLLPFVVLLAMPLGPLLTGYLSQFSLQVAVGAVAVALFAVGIPPLASGSIRSFQLRAPK</sequence>
<keyword evidence="4 6" id="KW-1133">Transmembrane helix</keyword>
<feature type="transmembrane region" description="Helical" evidence="6">
    <location>
        <begin position="12"/>
        <end position="34"/>
    </location>
</feature>
<evidence type="ECO:0000256" key="5">
    <source>
        <dbReference type="ARBA" id="ARBA00023136"/>
    </source>
</evidence>
<feature type="transmembrane region" description="Helical" evidence="6">
    <location>
        <begin position="46"/>
        <end position="71"/>
    </location>
</feature>
<evidence type="ECO:0000256" key="2">
    <source>
        <dbReference type="ARBA" id="ARBA00022475"/>
    </source>
</evidence>